<dbReference type="RefSeq" id="WP_096830490.1">
    <property type="nucleotide sequence ID" value="NZ_NXIB02000030.1"/>
</dbReference>
<dbReference type="SUPFAM" id="SSF53448">
    <property type="entry name" value="Nucleotide-diphospho-sugar transferases"/>
    <property type="match status" value="1"/>
</dbReference>
<dbReference type="PANTHER" id="PTHR47183:SF1">
    <property type="entry name" value="GLUCOSE-1-PHOSPHATE CYTIDYLYLTRANSFERASE"/>
    <property type="match status" value="1"/>
</dbReference>
<feature type="domain" description="Nucleotidyl transferase" evidence="1">
    <location>
        <begin position="3"/>
        <end position="205"/>
    </location>
</feature>
<name>A0A2G4F305_9CYAN</name>
<keyword evidence="2" id="KW-0808">Transferase</keyword>
<proteinExistence type="predicted"/>
<dbReference type="GO" id="GO:0009243">
    <property type="term" value="P:O antigen biosynthetic process"/>
    <property type="evidence" value="ECO:0007669"/>
    <property type="project" value="InterPro"/>
</dbReference>
<reference evidence="2" key="1">
    <citation type="submission" date="2017-10" db="EMBL/GenBank/DDBJ databases">
        <title>Draft genome sequence of the planktic cyanobacteria Tychonema bourrellyi isolated from alpine lentic freshwater.</title>
        <authorList>
            <person name="Tett A."/>
            <person name="Armanini F."/>
            <person name="Asnicar F."/>
            <person name="Boscaini A."/>
            <person name="Pasolli E."/>
            <person name="Zolfo M."/>
            <person name="Donati C."/>
            <person name="Salmaso N."/>
            <person name="Segata N."/>
        </authorList>
    </citation>
    <scope>NUCLEOTIDE SEQUENCE</scope>
    <source>
        <strain evidence="2">FEM_GT703</strain>
    </source>
</reference>
<organism evidence="2 3">
    <name type="scientific">Tychonema bourrellyi FEM_GT703</name>
    <dbReference type="NCBI Taxonomy" id="2040638"/>
    <lineage>
        <taxon>Bacteria</taxon>
        <taxon>Bacillati</taxon>
        <taxon>Cyanobacteriota</taxon>
        <taxon>Cyanophyceae</taxon>
        <taxon>Oscillatoriophycideae</taxon>
        <taxon>Oscillatoriales</taxon>
        <taxon>Microcoleaceae</taxon>
        <taxon>Tychonema</taxon>
    </lineage>
</organism>
<dbReference type="GO" id="GO:0047343">
    <property type="term" value="F:glucose-1-phosphate cytidylyltransferase activity"/>
    <property type="evidence" value="ECO:0007669"/>
    <property type="project" value="InterPro"/>
</dbReference>
<dbReference type="CDD" id="cd02524">
    <property type="entry name" value="G1P_cytidylyltransferase"/>
    <property type="match status" value="1"/>
</dbReference>
<dbReference type="InterPro" id="IPR005835">
    <property type="entry name" value="NTP_transferase_dom"/>
</dbReference>
<sequence length="258" mass="29728">MQVVILAGGLGTRLREETEFRPKPLVDVGGRPILWHIMKTYAHYGFHDFIVCLGYKGNMIKEYFLNYEAMNNDFTICLGRQNQITYHEEHQEQDFKVTLAETGPDSMTGGRVKRVEKYITDDTFMVTYGDGVADIDIGALLDFHKSHGKLATVTTVRPISRYGILDVDNQGQVLEFTEKPQIDGWASAGFLVLHRSIFEALSGDDCFLEREPLERLAAEGQLMAYRHEGFFFAMDTYREYKYLNELWDNGEAPWRVWE</sequence>
<dbReference type="InterPro" id="IPR046981">
    <property type="entry name" value="G1P_cyt_trans"/>
</dbReference>
<dbReference type="OrthoDB" id="9801899at2"/>
<keyword evidence="3" id="KW-1185">Reference proteome</keyword>
<dbReference type="Proteomes" id="UP000226442">
    <property type="component" value="Unassembled WGS sequence"/>
</dbReference>
<evidence type="ECO:0000259" key="1">
    <source>
        <dbReference type="Pfam" id="PF00483"/>
    </source>
</evidence>
<dbReference type="EMBL" id="NXIB02000030">
    <property type="protein sequence ID" value="PHX56140.1"/>
    <property type="molecule type" value="Genomic_DNA"/>
</dbReference>
<dbReference type="AlphaFoldDB" id="A0A2G4F305"/>
<evidence type="ECO:0000313" key="2">
    <source>
        <dbReference type="EMBL" id="PHX56140.1"/>
    </source>
</evidence>
<dbReference type="NCBIfam" id="TIGR02623">
    <property type="entry name" value="G1P_cyt_trans"/>
    <property type="match status" value="1"/>
</dbReference>
<comment type="caution">
    <text evidence="2">The sequence shown here is derived from an EMBL/GenBank/DDBJ whole genome shotgun (WGS) entry which is preliminary data.</text>
</comment>
<dbReference type="InterPro" id="IPR013446">
    <property type="entry name" value="G1P_cyt_trans-like"/>
</dbReference>
<dbReference type="PANTHER" id="PTHR47183">
    <property type="entry name" value="GLUCOSE-1-PHOSPHATE CYTIDYLYLTRANSFERASE-RELATED"/>
    <property type="match status" value="1"/>
</dbReference>
<keyword evidence="2" id="KW-0548">Nucleotidyltransferase</keyword>
<dbReference type="InterPro" id="IPR029044">
    <property type="entry name" value="Nucleotide-diphossugar_trans"/>
</dbReference>
<accession>A0A2G4F305</accession>
<evidence type="ECO:0000313" key="3">
    <source>
        <dbReference type="Proteomes" id="UP000226442"/>
    </source>
</evidence>
<protein>
    <submittedName>
        <fullName evidence="2">Glucose-1-phosphate cytidylyltransferase</fullName>
    </submittedName>
</protein>
<dbReference type="Gene3D" id="3.90.550.10">
    <property type="entry name" value="Spore Coat Polysaccharide Biosynthesis Protein SpsA, Chain A"/>
    <property type="match status" value="1"/>
</dbReference>
<dbReference type="Pfam" id="PF00483">
    <property type="entry name" value="NTP_transferase"/>
    <property type="match status" value="1"/>
</dbReference>
<gene>
    <name evidence="2" type="primary">rfbF</name>
    <name evidence="2" type="ORF">CP500_007075</name>
</gene>